<keyword evidence="3 4" id="KW-0012">Acyltransferase</keyword>
<feature type="binding site" evidence="4">
    <location>
        <position position="224"/>
    </location>
    <ligand>
        <name>1D-myo-inositol 2-(L-cysteinylamino)-2-deoxy-alpha-D-glucopyranoside</name>
        <dbReference type="ChEBI" id="CHEBI:58887"/>
    </ligand>
</feature>
<reference evidence="6 7" key="1">
    <citation type="submission" date="2019-03" db="EMBL/GenBank/DDBJ databases">
        <title>Genomics of glacier-inhabiting Cryobacterium strains.</title>
        <authorList>
            <person name="Liu Q."/>
            <person name="Xin Y.-H."/>
        </authorList>
    </citation>
    <scope>NUCLEOTIDE SEQUENCE [LARGE SCALE GENOMIC DNA]</scope>
    <source>
        <strain evidence="6 7">CGMCC 1.10440</strain>
    </source>
</reference>
<dbReference type="GO" id="GO:0010125">
    <property type="term" value="P:mycothiol biosynthetic process"/>
    <property type="evidence" value="ECO:0007669"/>
    <property type="project" value="UniProtKB-UniRule"/>
</dbReference>
<feature type="binding site" evidence="4">
    <location>
        <position position="262"/>
    </location>
    <ligand>
        <name>1D-myo-inositol 2-(L-cysteinylamino)-2-deoxy-alpha-D-glucopyranoside</name>
        <dbReference type="ChEBI" id="CHEBI:58887"/>
    </ligand>
</feature>
<evidence type="ECO:0000259" key="5">
    <source>
        <dbReference type="PROSITE" id="PS51186"/>
    </source>
</evidence>
<dbReference type="AlphaFoldDB" id="A0A4R8V8W1"/>
<evidence type="ECO:0000313" key="7">
    <source>
        <dbReference type="Proteomes" id="UP000298488"/>
    </source>
</evidence>
<comment type="catalytic activity">
    <reaction evidence="4">
        <text>1D-myo-inositol 2-(L-cysteinylamino)-2-deoxy-alpha-D-glucopyranoside + acetyl-CoA = mycothiol + CoA + H(+)</text>
        <dbReference type="Rhea" id="RHEA:26172"/>
        <dbReference type="ChEBI" id="CHEBI:15378"/>
        <dbReference type="ChEBI" id="CHEBI:16768"/>
        <dbReference type="ChEBI" id="CHEBI:57287"/>
        <dbReference type="ChEBI" id="CHEBI:57288"/>
        <dbReference type="ChEBI" id="CHEBI:58887"/>
        <dbReference type="EC" id="2.3.1.189"/>
    </reaction>
</comment>
<feature type="binding site" evidence="4">
    <location>
        <position position="178"/>
    </location>
    <ligand>
        <name>1D-myo-inositol 2-(L-cysteinylamino)-2-deoxy-alpha-D-glucopyranoside</name>
        <dbReference type="ChEBI" id="CHEBI:58887"/>
    </ligand>
</feature>
<dbReference type="NCBIfam" id="TIGR03448">
    <property type="entry name" value="mycothiol_MshD"/>
    <property type="match status" value="1"/>
</dbReference>
<protein>
    <recommendedName>
        <fullName evidence="4">Mycothiol acetyltransferase</fullName>
        <shortName evidence="4">MSH acetyltransferase</shortName>
        <ecNumber evidence="4">2.3.1.189</ecNumber>
    </recommendedName>
    <alternativeName>
        <fullName evidence="4">Mycothiol synthase</fullName>
    </alternativeName>
</protein>
<comment type="caution">
    <text evidence="4">Lacks conserved residue(s) required for the propagation of feature annotation.</text>
</comment>
<comment type="subunit">
    <text evidence="4">Monomer.</text>
</comment>
<dbReference type="InterPro" id="IPR000182">
    <property type="entry name" value="GNAT_dom"/>
</dbReference>
<evidence type="ECO:0000313" key="6">
    <source>
        <dbReference type="EMBL" id="TFB79581.1"/>
    </source>
</evidence>
<feature type="domain" description="N-acetyltransferase" evidence="5">
    <location>
        <begin position="151"/>
        <end position="293"/>
    </location>
</feature>
<evidence type="ECO:0000256" key="2">
    <source>
        <dbReference type="ARBA" id="ARBA00022737"/>
    </source>
</evidence>
<dbReference type="Gene3D" id="3.40.630.30">
    <property type="match status" value="1"/>
</dbReference>
<feature type="domain" description="N-acetyltransferase" evidence="5">
    <location>
        <begin position="1"/>
        <end position="148"/>
    </location>
</feature>
<comment type="similarity">
    <text evidence="4">Belongs to the acetyltransferase family. MshD subfamily.</text>
</comment>
<feature type="binding site" evidence="4">
    <location>
        <position position="217"/>
    </location>
    <ligand>
        <name>1D-myo-inositol 2-(L-cysteinylamino)-2-deoxy-alpha-D-glucopyranoside</name>
        <dbReference type="ChEBI" id="CHEBI:58887"/>
    </ligand>
</feature>
<keyword evidence="1 4" id="KW-0808">Transferase</keyword>
<comment type="caution">
    <text evidence="6">The sequence shown here is derived from an EMBL/GenBank/DDBJ whole genome shotgun (WGS) entry which is preliminary data.</text>
</comment>
<feature type="binding site" evidence="4">
    <location>
        <begin position="228"/>
        <end position="230"/>
    </location>
    <ligand>
        <name>acetyl-CoA</name>
        <dbReference type="ChEBI" id="CHEBI:57288"/>
        <label>2</label>
    </ligand>
</feature>
<proteinExistence type="inferred from homology"/>
<dbReference type="CDD" id="cd04301">
    <property type="entry name" value="NAT_SF"/>
    <property type="match status" value="1"/>
</dbReference>
<organism evidence="6 7">
    <name type="scientific">Terrimesophilobacter mesophilus</name>
    <dbReference type="NCBI Taxonomy" id="433647"/>
    <lineage>
        <taxon>Bacteria</taxon>
        <taxon>Bacillati</taxon>
        <taxon>Actinomycetota</taxon>
        <taxon>Actinomycetes</taxon>
        <taxon>Micrococcales</taxon>
        <taxon>Microbacteriaceae</taxon>
        <taxon>Terrimesophilobacter</taxon>
    </lineage>
</organism>
<comment type="function">
    <text evidence="4">Catalyzes the transfer of acetyl from acetyl-CoA to desacetylmycothiol (Cys-GlcN-Ins) to form mycothiol.</text>
</comment>
<dbReference type="Pfam" id="PF00583">
    <property type="entry name" value="Acetyltransf_1"/>
    <property type="match status" value="2"/>
</dbReference>
<keyword evidence="2 4" id="KW-0677">Repeat</keyword>
<evidence type="ECO:0000256" key="1">
    <source>
        <dbReference type="ARBA" id="ARBA00022679"/>
    </source>
</evidence>
<sequence length="293" mass="31748">MTVSALQTPSAPERLGALIAAARAVDGQPPFSDQSLVELERGERTLVTSERGSDAEGAALIGAAVVGTDEFELVVHPDARGAGVGTDLVRRVLAEHPAATHAWAHGDHPASRALAARFGFEPVRTLLQLHADLDSPSAAALDPRREDRDHLRVTDFRPGIDDEQWLALNARAFADHPEQGRLTLRDLDDRTAEAWFDAGDFLILRDGDAMIGFCWLKVEGTIGEFYAVGVDPARQGEGLGRVLMDAGIARLAARGIRTAVLYVEADNAPALALYSRYGFTQHTIDIRYRLIAR</sequence>
<dbReference type="GO" id="GO:0035447">
    <property type="term" value="F:mycothiol synthase activity"/>
    <property type="evidence" value="ECO:0007669"/>
    <property type="project" value="UniProtKB-UniRule"/>
</dbReference>
<dbReference type="Proteomes" id="UP000298488">
    <property type="component" value="Unassembled WGS sequence"/>
</dbReference>
<accession>A0A4R8V8W1</accession>
<name>A0A4R8V8W1_9MICO</name>
<dbReference type="PANTHER" id="PTHR43072:SF23">
    <property type="entry name" value="UPF0039 PROTEIN C11D3.02C"/>
    <property type="match status" value="1"/>
</dbReference>
<dbReference type="HAMAP" id="MF_01698">
    <property type="entry name" value="MshD"/>
    <property type="match status" value="1"/>
</dbReference>
<dbReference type="EMBL" id="SOFI01000003">
    <property type="protein sequence ID" value="TFB79581.1"/>
    <property type="molecule type" value="Genomic_DNA"/>
</dbReference>
<dbReference type="PIRSF" id="PIRSF021524">
    <property type="entry name" value="MSH_acetyltransferase"/>
    <property type="match status" value="1"/>
</dbReference>
<dbReference type="EC" id="2.3.1.189" evidence="4"/>
<dbReference type="PROSITE" id="PS51186">
    <property type="entry name" value="GNAT"/>
    <property type="match status" value="2"/>
</dbReference>
<dbReference type="InterPro" id="IPR016181">
    <property type="entry name" value="Acyl_CoA_acyltransferase"/>
</dbReference>
<feature type="binding site" evidence="4">
    <location>
        <begin position="235"/>
        <end position="241"/>
    </location>
    <ligand>
        <name>acetyl-CoA</name>
        <dbReference type="ChEBI" id="CHEBI:57288"/>
        <label>2</label>
    </ligand>
</feature>
<keyword evidence="7" id="KW-1185">Reference proteome</keyword>
<evidence type="ECO:0000256" key="3">
    <source>
        <dbReference type="ARBA" id="ARBA00023315"/>
    </source>
</evidence>
<dbReference type="OrthoDB" id="3208058at2"/>
<dbReference type="PANTHER" id="PTHR43072">
    <property type="entry name" value="N-ACETYLTRANSFERASE"/>
    <property type="match status" value="1"/>
</dbReference>
<evidence type="ECO:0000256" key="4">
    <source>
        <dbReference type="HAMAP-Rule" id="MF_01698"/>
    </source>
</evidence>
<feature type="binding site" evidence="4">
    <location>
        <begin position="73"/>
        <end position="75"/>
    </location>
    <ligand>
        <name>acetyl-CoA</name>
        <dbReference type="ChEBI" id="CHEBI:57288"/>
        <label>1</label>
    </ligand>
</feature>
<gene>
    <name evidence="4 6" type="primary">mshD</name>
    <name evidence="6" type="ORF">E3N84_05675</name>
</gene>
<feature type="binding site" evidence="4">
    <location>
        <position position="33"/>
    </location>
    <ligand>
        <name>1D-myo-inositol 2-(L-cysteinylamino)-2-deoxy-alpha-D-glucopyranoside</name>
        <dbReference type="ChEBI" id="CHEBI:58887"/>
    </ligand>
</feature>
<dbReference type="SUPFAM" id="SSF55729">
    <property type="entry name" value="Acyl-CoA N-acyltransferases (Nat)"/>
    <property type="match status" value="1"/>
</dbReference>
<dbReference type="InterPro" id="IPR017813">
    <property type="entry name" value="Mycothiol_AcTrfase"/>
</dbReference>